<evidence type="ECO:0000256" key="2">
    <source>
        <dbReference type="ARBA" id="ARBA00023134"/>
    </source>
</evidence>
<dbReference type="Gene3D" id="3.40.50.300">
    <property type="entry name" value="P-loop containing nucleotide triphosphate hydrolases"/>
    <property type="match status" value="1"/>
</dbReference>
<evidence type="ECO:0000259" key="4">
    <source>
        <dbReference type="PROSITE" id="PS51388"/>
    </source>
</evidence>
<proteinExistence type="predicted"/>
<dbReference type="GO" id="GO:0016559">
    <property type="term" value="P:peroxisome fission"/>
    <property type="evidence" value="ECO:0007669"/>
    <property type="project" value="TreeGrafter"/>
</dbReference>
<keyword evidence="2" id="KW-0342">GTP-binding</keyword>
<name>A0A0G4KYY7_VERLO</name>
<evidence type="ECO:0000313" key="6">
    <source>
        <dbReference type="EMBL" id="CRK14640.1"/>
    </source>
</evidence>
<dbReference type="InterPro" id="IPR030381">
    <property type="entry name" value="G_DYNAMIN_dom"/>
</dbReference>
<evidence type="ECO:0000313" key="7">
    <source>
        <dbReference type="Proteomes" id="UP000045706"/>
    </source>
</evidence>
<dbReference type="InterPro" id="IPR001401">
    <property type="entry name" value="Dynamin_GTPase"/>
</dbReference>
<sequence>MLLSIFSAATSLLRTRYYSYYPNMATTVADDVALDASVMDDLNSPEAKALLDTIDKLRSINVGDIISLPQIIVVGDQSSGKSSVLEAISRVPFPVKGDLCTRFATELVLRLSSTSYVNVTIRFAKGSSGDQEPFHREELDLSRLPSLIEEATERMGIRPGSDVGFSRDVLRIEVSGPDVQSLTLVDLPGFYHSSTGEQSLEGIKVVNRLVKSYMAQEQSIILAVLSASAQLASQRILDETREHDPKRLRTLGVITKPDVPKPGLSNEAKYLQLARNEEPRHQLTLGWHVLRNRAEDEGDVTAVERDATEAKFFETGAWGYFPPGNKGIGSFRCKLGKVLLGHIQKTLPGLVSAIERGIEDKEGKLKQLGQARSTQPEMRAHPVDIAEEFQRIARNAISGNYGERFFGDLDEKNLRKLRAQLRNLNSAFHHSQDVAPPPVHLQEALDYFQFPKPEPDFEEALKTEMRTLAAANQGREFPGSPNTDLAIQMFRRQAKPWRGIAERHLDVVTELSKSFVEHLFEHIIGDDKTTLDAILHSCELKAKLDELLLPYEAVFGMPLVAEFNSTMSVRKVERVTARFVDVLQNMGSALAEGLAEGTMDRCDVARTIQKTPSLRVEFGIDQTIDNMETYYEMSRRSFTENVAYLALESCLITHLPDILTPGRVNRMEGEKVEELALESEDVLAERKMIQTQADLLKNALAICRRHRLRGSGGGGGAVSSRSTPSIVTPGNDSSSSLGGFGWSPSHSRTGSLASELTSVEGSPGETEHGTKPGPYHGRRKSRADVYSQPPPSFKG</sequence>
<feature type="region of interest" description="Disordered" evidence="3">
    <location>
        <begin position="709"/>
        <end position="795"/>
    </location>
</feature>
<dbReference type="PROSITE" id="PS51718">
    <property type="entry name" value="G_DYNAMIN_2"/>
    <property type="match status" value="1"/>
</dbReference>
<reference evidence="7" key="1">
    <citation type="submission" date="2015-05" db="EMBL/GenBank/DDBJ databases">
        <authorList>
            <person name="Fogelqvist Johan"/>
        </authorList>
    </citation>
    <scope>NUCLEOTIDE SEQUENCE [LARGE SCALE GENOMIC DNA]</scope>
</reference>
<feature type="domain" description="Dynamin-type G" evidence="5">
    <location>
        <begin position="65"/>
        <end position="348"/>
    </location>
</feature>
<dbReference type="SUPFAM" id="SSF52540">
    <property type="entry name" value="P-loop containing nucleoside triphosphate hydrolases"/>
    <property type="match status" value="1"/>
</dbReference>
<dbReference type="InterPro" id="IPR027417">
    <property type="entry name" value="P-loop_NTPase"/>
</dbReference>
<evidence type="ECO:0000256" key="3">
    <source>
        <dbReference type="SAM" id="MobiDB-lite"/>
    </source>
</evidence>
<feature type="compositionally biased region" description="Polar residues" evidence="3">
    <location>
        <begin position="723"/>
        <end position="737"/>
    </location>
</feature>
<dbReference type="GO" id="GO:0005525">
    <property type="term" value="F:GTP binding"/>
    <property type="evidence" value="ECO:0007669"/>
    <property type="project" value="InterPro"/>
</dbReference>
<dbReference type="GO" id="GO:0006897">
    <property type="term" value="P:endocytosis"/>
    <property type="evidence" value="ECO:0007669"/>
    <property type="project" value="TreeGrafter"/>
</dbReference>
<dbReference type="GO" id="GO:0005874">
    <property type="term" value="C:microtubule"/>
    <property type="evidence" value="ECO:0007669"/>
    <property type="project" value="TreeGrafter"/>
</dbReference>
<dbReference type="GO" id="GO:0016020">
    <property type="term" value="C:membrane"/>
    <property type="evidence" value="ECO:0007669"/>
    <property type="project" value="TreeGrafter"/>
</dbReference>
<dbReference type="InterPro" id="IPR022812">
    <property type="entry name" value="Dynamin"/>
</dbReference>
<dbReference type="CDD" id="cd08771">
    <property type="entry name" value="DLP_1"/>
    <property type="match status" value="1"/>
</dbReference>
<dbReference type="EMBL" id="CVQI01005224">
    <property type="protein sequence ID" value="CRK14640.1"/>
    <property type="molecule type" value="Genomic_DNA"/>
</dbReference>
<dbReference type="InterPro" id="IPR020850">
    <property type="entry name" value="GED_dom"/>
</dbReference>
<feature type="compositionally biased region" description="Polar residues" evidence="3">
    <location>
        <begin position="744"/>
        <end position="760"/>
    </location>
</feature>
<dbReference type="PANTHER" id="PTHR11566:SF149">
    <property type="entry name" value="GTPASE, PUTATIVE (AFU_ORTHOLOGUE AFUA_6G11890)-RELATED"/>
    <property type="match status" value="1"/>
</dbReference>
<dbReference type="GO" id="GO:0000266">
    <property type="term" value="P:mitochondrial fission"/>
    <property type="evidence" value="ECO:0007669"/>
    <property type="project" value="TreeGrafter"/>
</dbReference>
<dbReference type="GO" id="GO:0003924">
    <property type="term" value="F:GTPase activity"/>
    <property type="evidence" value="ECO:0007669"/>
    <property type="project" value="InterPro"/>
</dbReference>
<dbReference type="Pfam" id="PF01031">
    <property type="entry name" value="Dynamin_M"/>
    <property type="match status" value="1"/>
</dbReference>
<dbReference type="GO" id="GO:0048312">
    <property type="term" value="P:intracellular distribution of mitochondria"/>
    <property type="evidence" value="ECO:0007669"/>
    <property type="project" value="TreeGrafter"/>
</dbReference>
<protein>
    <recommendedName>
        <fullName evidence="8">GED domain-containing protein</fullName>
    </recommendedName>
</protein>
<dbReference type="GO" id="GO:0008017">
    <property type="term" value="F:microtubule binding"/>
    <property type="evidence" value="ECO:0007669"/>
    <property type="project" value="TreeGrafter"/>
</dbReference>
<feature type="domain" description="GED" evidence="4">
    <location>
        <begin position="620"/>
        <end position="711"/>
    </location>
</feature>
<keyword evidence="1" id="KW-0547">Nucleotide-binding</keyword>
<evidence type="ECO:0000259" key="5">
    <source>
        <dbReference type="PROSITE" id="PS51718"/>
    </source>
</evidence>
<dbReference type="SMART" id="SM00053">
    <property type="entry name" value="DYNc"/>
    <property type="match status" value="1"/>
</dbReference>
<accession>A0A0G4KYY7</accession>
<evidence type="ECO:0000256" key="1">
    <source>
        <dbReference type="ARBA" id="ARBA00022741"/>
    </source>
</evidence>
<organism evidence="6 7">
    <name type="scientific">Verticillium longisporum</name>
    <name type="common">Verticillium dahliae var. longisporum</name>
    <dbReference type="NCBI Taxonomy" id="100787"/>
    <lineage>
        <taxon>Eukaryota</taxon>
        <taxon>Fungi</taxon>
        <taxon>Dikarya</taxon>
        <taxon>Ascomycota</taxon>
        <taxon>Pezizomycotina</taxon>
        <taxon>Sordariomycetes</taxon>
        <taxon>Hypocreomycetidae</taxon>
        <taxon>Glomerellales</taxon>
        <taxon>Plectosphaerellaceae</taxon>
        <taxon>Verticillium</taxon>
    </lineage>
</organism>
<dbReference type="PRINTS" id="PR00195">
    <property type="entry name" value="DYNAMIN"/>
</dbReference>
<dbReference type="GO" id="GO:0005739">
    <property type="term" value="C:mitochondrion"/>
    <property type="evidence" value="ECO:0007669"/>
    <property type="project" value="TreeGrafter"/>
</dbReference>
<dbReference type="Proteomes" id="UP000045706">
    <property type="component" value="Unassembled WGS sequence"/>
</dbReference>
<dbReference type="PROSITE" id="PS51388">
    <property type="entry name" value="GED"/>
    <property type="match status" value="1"/>
</dbReference>
<dbReference type="AlphaFoldDB" id="A0A0G4KYY7"/>
<dbReference type="PANTHER" id="PTHR11566">
    <property type="entry name" value="DYNAMIN"/>
    <property type="match status" value="1"/>
</dbReference>
<dbReference type="InterPro" id="IPR045063">
    <property type="entry name" value="Dynamin_N"/>
</dbReference>
<dbReference type="Pfam" id="PF00350">
    <property type="entry name" value="Dynamin_N"/>
    <property type="match status" value="1"/>
</dbReference>
<gene>
    <name evidence="6" type="ORF">BN1723_010421</name>
</gene>
<evidence type="ECO:0008006" key="8">
    <source>
        <dbReference type="Google" id="ProtNLM"/>
    </source>
</evidence>
<dbReference type="InterPro" id="IPR000375">
    <property type="entry name" value="Dynamin_stalk"/>
</dbReference>